<dbReference type="STRING" id="1120919.GCA_000429165_02299"/>
<name>A0A511XA97_9PROT</name>
<dbReference type="Gene3D" id="3.80.30.30">
    <property type="match status" value="1"/>
</dbReference>
<dbReference type="PANTHER" id="PTHR43432:SF3">
    <property type="entry name" value="SLR0285 PROTEIN"/>
    <property type="match status" value="1"/>
</dbReference>
<dbReference type="CDD" id="cd01335">
    <property type="entry name" value="Radical_SAM"/>
    <property type="match status" value="1"/>
</dbReference>
<proteinExistence type="predicted"/>
<feature type="domain" description="Radical SAM core" evidence="5">
    <location>
        <begin position="86"/>
        <end position="323"/>
    </location>
</feature>
<dbReference type="InterPro" id="IPR058240">
    <property type="entry name" value="rSAM_sf"/>
</dbReference>
<dbReference type="GO" id="GO:0046872">
    <property type="term" value="F:metal ion binding"/>
    <property type="evidence" value="ECO:0007669"/>
    <property type="project" value="UniProtKB-KW"/>
</dbReference>
<dbReference type="EMBL" id="BJYF01000008">
    <property type="protein sequence ID" value="GEN59842.1"/>
    <property type="molecule type" value="Genomic_DNA"/>
</dbReference>
<evidence type="ECO:0000259" key="5">
    <source>
        <dbReference type="PROSITE" id="PS51918"/>
    </source>
</evidence>
<dbReference type="InterPro" id="IPR006638">
    <property type="entry name" value="Elp3/MiaA/NifB-like_rSAM"/>
</dbReference>
<dbReference type="NCBIfam" id="NF033668">
    <property type="entry name" value="rSAM_PA0069"/>
    <property type="match status" value="1"/>
</dbReference>
<evidence type="ECO:0000256" key="2">
    <source>
        <dbReference type="ARBA" id="ARBA00023004"/>
    </source>
</evidence>
<keyword evidence="3" id="KW-0411">Iron-sulfur</keyword>
<feature type="compositionally biased region" description="Basic and acidic residues" evidence="4">
    <location>
        <begin position="13"/>
        <end position="34"/>
    </location>
</feature>
<accession>A0A511XA97</accession>
<gene>
    <name evidence="6" type="ORF">ANI02nite_17260</name>
</gene>
<feature type="region of interest" description="Disordered" evidence="4">
    <location>
        <begin position="1"/>
        <end position="46"/>
    </location>
</feature>
<evidence type="ECO:0000256" key="4">
    <source>
        <dbReference type="SAM" id="MobiDB-lite"/>
    </source>
</evidence>
<dbReference type="GO" id="GO:0051536">
    <property type="term" value="F:iron-sulfur cluster binding"/>
    <property type="evidence" value="ECO:0007669"/>
    <property type="project" value="UniProtKB-KW"/>
</dbReference>
<organism evidence="6 7">
    <name type="scientific">Acetobacter nitrogenifigens DSM 23921 = NBRC 105050</name>
    <dbReference type="NCBI Taxonomy" id="1120919"/>
    <lineage>
        <taxon>Bacteria</taxon>
        <taxon>Pseudomonadati</taxon>
        <taxon>Pseudomonadota</taxon>
        <taxon>Alphaproteobacteria</taxon>
        <taxon>Acetobacterales</taxon>
        <taxon>Acetobacteraceae</taxon>
        <taxon>Acetobacter</taxon>
    </lineage>
</organism>
<dbReference type="SFLD" id="SFLDS00029">
    <property type="entry name" value="Radical_SAM"/>
    <property type="match status" value="1"/>
</dbReference>
<evidence type="ECO:0000313" key="7">
    <source>
        <dbReference type="Proteomes" id="UP000321635"/>
    </source>
</evidence>
<dbReference type="Pfam" id="PF04055">
    <property type="entry name" value="Radical_SAM"/>
    <property type="match status" value="1"/>
</dbReference>
<dbReference type="RefSeq" id="WP_084440756.1">
    <property type="nucleotide sequence ID" value="NZ_BAPG01000120.1"/>
</dbReference>
<dbReference type="SUPFAM" id="SSF102114">
    <property type="entry name" value="Radical SAM enzymes"/>
    <property type="match status" value="1"/>
</dbReference>
<comment type="caution">
    <text evidence="6">The sequence shown here is derived from an EMBL/GenBank/DDBJ whole genome shotgun (WGS) entry which is preliminary data.</text>
</comment>
<dbReference type="SFLD" id="SFLDG01084">
    <property type="entry name" value="Uncharacterised_Radical_SAM_Su"/>
    <property type="match status" value="1"/>
</dbReference>
<dbReference type="SMART" id="SM00729">
    <property type="entry name" value="Elp3"/>
    <property type="match status" value="1"/>
</dbReference>
<protein>
    <submittedName>
        <fullName evidence="6">Radical SAM protein</fullName>
    </submittedName>
</protein>
<evidence type="ECO:0000256" key="3">
    <source>
        <dbReference type="ARBA" id="ARBA00023014"/>
    </source>
</evidence>
<dbReference type="PROSITE" id="PS51918">
    <property type="entry name" value="RADICAL_SAM"/>
    <property type="match status" value="1"/>
</dbReference>
<dbReference type="GO" id="GO:0003824">
    <property type="term" value="F:catalytic activity"/>
    <property type="evidence" value="ECO:0007669"/>
    <property type="project" value="InterPro"/>
</dbReference>
<dbReference type="OrthoDB" id="9785699at2"/>
<evidence type="ECO:0000256" key="1">
    <source>
        <dbReference type="ARBA" id="ARBA00022723"/>
    </source>
</evidence>
<evidence type="ECO:0000313" key="6">
    <source>
        <dbReference type="EMBL" id="GEN59842.1"/>
    </source>
</evidence>
<sequence>MNGPRNQPIGAGRRAEDNAPALREDSTRAEEIVKGRGATFSPAPRYDALSANPIDDGWDSPDYAPSPVTELTVEHPRKIITYNESPDVPFDRSINPYRGCEHGCVYCFARPTHAWLGLSPGLDFETRLHFKPSAADLLRRELSAPGYVPKPMGLGTNTDPWQPVERRLSISSAILAVLSECGHPATIVTKSAGILRDLSVLSDMAQRNLVRVHISLTTLNTELSRRMEPRASSPAKRLAAIEALSKAGIPVATLIAPIIPGLNDAELEALMHAAASAGALDAGFVLLRLPMEVAPIFESWLRRHYPNRAEKVLKLVRETRGGRLYDSRYGKRMVGEGVYASLLSRRHALARKRLGFGRMPPLDCSAFVPPARPQVRETGQMSLF</sequence>
<dbReference type="InterPro" id="IPR040086">
    <property type="entry name" value="MJ0683-like"/>
</dbReference>
<dbReference type="InterPro" id="IPR007197">
    <property type="entry name" value="rSAM"/>
</dbReference>
<keyword evidence="2" id="KW-0408">Iron</keyword>
<keyword evidence="7" id="KW-1185">Reference proteome</keyword>
<dbReference type="AlphaFoldDB" id="A0A511XA97"/>
<reference evidence="6 7" key="1">
    <citation type="submission" date="2019-07" db="EMBL/GenBank/DDBJ databases">
        <title>Whole genome shotgun sequence of Acetobacter nitrogenifigens NBRC 105050.</title>
        <authorList>
            <person name="Hosoyama A."/>
            <person name="Uohara A."/>
            <person name="Ohji S."/>
            <person name="Ichikawa N."/>
        </authorList>
    </citation>
    <scope>NUCLEOTIDE SEQUENCE [LARGE SCALE GENOMIC DNA]</scope>
    <source>
        <strain evidence="6 7">NBRC 105050</strain>
    </source>
</reference>
<dbReference type="Proteomes" id="UP000321635">
    <property type="component" value="Unassembled WGS sequence"/>
</dbReference>
<keyword evidence="1" id="KW-0479">Metal-binding</keyword>
<dbReference type="PANTHER" id="PTHR43432">
    <property type="entry name" value="SLR0285 PROTEIN"/>
    <property type="match status" value="1"/>
</dbReference>